<gene>
    <name evidence="1" type="ORF">KI387_008143</name>
</gene>
<dbReference type="AlphaFoldDB" id="A0AA38CX01"/>
<proteinExistence type="predicted"/>
<accession>A0AA38CX01</accession>
<protein>
    <submittedName>
        <fullName evidence="1">Uncharacterized protein</fullName>
    </submittedName>
</protein>
<evidence type="ECO:0000313" key="2">
    <source>
        <dbReference type="Proteomes" id="UP000824469"/>
    </source>
</evidence>
<dbReference type="InterPro" id="IPR043502">
    <property type="entry name" value="DNA/RNA_pol_sf"/>
</dbReference>
<feature type="non-terminal residue" evidence="1">
    <location>
        <position position="1"/>
    </location>
</feature>
<dbReference type="EMBL" id="JAHRHJ020000008">
    <property type="protein sequence ID" value="KAH9303739.1"/>
    <property type="molecule type" value="Genomic_DNA"/>
</dbReference>
<evidence type="ECO:0000313" key="1">
    <source>
        <dbReference type="EMBL" id="KAH9303739.1"/>
    </source>
</evidence>
<keyword evidence="2" id="KW-1185">Reference proteome</keyword>
<dbReference type="SUPFAM" id="SSF56672">
    <property type="entry name" value="DNA/RNA polymerases"/>
    <property type="match status" value="1"/>
</dbReference>
<comment type="caution">
    <text evidence="1">The sequence shown here is derived from an EMBL/GenBank/DDBJ whole genome shotgun (WGS) entry which is preliminary data.</text>
</comment>
<name>A0AA38CX01_TAXCH</name>
<dbReference type="Proteomes" id="UP000824469">
    <property type="component" value="Unassembled WGS sequence"/>
</dbReference>
<feature type="non-terminal residue" evidence="1">
    <location>
        <position position="50"/>
    </location>
</feature>
<sequence>IKLKEGVHPIQKRPYQMNPNLYVWVKEEIEKMIASGIIEAVEESEWISPM</sequence>
<reference evidence="1 2" key="1">
    <citation type="journal article" date="2021" name="Nat. Plants">
        <title>The Taxus genome provides insights into paclitaxel biosynthesis.</title>
        <authorList>
            <person name="Xiong X."/>
            <person name="Gou J."/>
            <person name="Liao Q."/>
            <person name="Li Y."/>
            <person name="Zhou Q."/>
            <person name="Bi G."/>
            <person name="Li C."/>
            <person name="Du R."/>
            <person name="Wang X."/>
            <person name="Sun T."/>
            <person name="Guo L."/>
            <person name="Liang H."/>
            <person name="Lu P."/>
            <person name="Wu Y."/>
            <person name="Zhang Z."/>
            <person name="Ro D.K."/>
            <person name="Shang Y."/>
            <person name="Huang S."/>
            <person name="Yan J."/>
        </authorList>
    </citation>
    <scope>NUCLEOTIDE SEQUENCE [LARGE SCALE GENOMIC DNA]</scope>
    <source>
        <strain evidence="1">Ta-2019</strain>
    </source>
</reference>
<dbReference type="Gene3D" id="3.10.10.10">
    <property type="entry name" value="HIV Type 1 Reverse Transcriptase, subunit A, domain 1"/>
    <property type="match status" value="1"/>
</dbReference>
<organism evidence="1 2">
    <name type="scientific">Taxus chinensis</name>
    <name type="common">Chinese yew</name>
    <name type="synonym">Taxus wallichiana var. chinensis</name>
    <dbReference type="NCBI Taxonomy" id="29808"/>
    <lineage>
        <taxon>Eukaryota</taxon>
        <taxon>Viridiplantae</taxon>
        <taxon>Streptophyta</taxon>
        <taxon>Embryophyta</taxon>
        <taxon>Tracheophyta</taxon>
        <taxon>Spermatophyta</taxon>
        <taxon>Pinopsida</taxon>
        <taxon>Pinidae</taxon>
        <taxon>Conifers II</taxon>
        <taxon>Cupressales</taxon>
        <taxon>Taxaceae</taxon>
        <taxon>Taxus</taxon>
    </lineage>
</organism>